<gene>
    <name evidence="4" type="ORF">JCM19296_2917</name>
</gene>
<reference evidence="4 5" key="1">
    <citation type="journal article" date="2014" name="Genome Announc.">
        <title>Draft Genome Sequences of Marine Flavobacterium Nonlabens Strains NR17, NR24, NR27, NR32, NR33, and Ara13.</title>
        <authorList>
            <person name="Nakanishi M."/>
            <person name="Meirelles P."/>
            <person name="Suzuki R."/>
            <person name="Takatani N."/>
            <person name="Mino S."/>
            <person name="Suda W."/>
            <person name="Oshima K."/>
            <person name="Hattori M."/>
            <person name="Ohkuma M."/>
            <person name="Hosokawa M."/>
            <person name="Miyashita K."/>
            <person name="Thompson F.L."/>
            <person name="Niwa A."/>
            <person name="Sawabe T."/>
            <person name="Sawabe T."/>
        </authorList>
    </citation>
    <scope>NUCLEOTIDE SEQUENCE [LARGE SCALE GENOMIC DNA]</scope>
    <source>
        <strain evidence="5">JCM19296</strain>
    </source>
</reference>
<dbReference type="EMBL" id="BBLG01000008">
    <property type="protein sequence ID" value="GAK77310.1"/>
    <property type="molecule type" value="Genomic_DNA"/>
</dbReference>
<keyword evidence="3" id="KW-0732">Signal</keyword>
<accession>A0A081DEG4</accession>
<dbReference type="Gene3D" id="3.40.190.10">
    <property type="entry name" value="Periplasmic binding protein-like II"/>
    <property type="match status" value="1"/>
</dbReference>
<name>A0A081DEG4_NONUL</name>
<evidence type="ECO:0000256" key="2">
    <source>
        <dbReference type="ARBA" id="ARBA00010742"/>
    </source>
</evidence>
<evidence type="ECO:0000256" key="3">
    <source>
        <dbReference type="ARBA" id="ARBA00022729"/>
    </source>
</evidence>
<dbReference type="PANTHER" id="PTHR30024">
    <property type="entry name" value="ALIPHATIC SULFONATES-BINDING PROTEIN-RELATED"/>
    <property type="match status" value="1"/>
</dbReference>
<evidence type="ECO:0000313" key="5">
    <source>
        <dbReference type="Proteomes" id="UP000028980"/>
    </source>
</evidence>
<organism evidence="4 5">
    <name type="scientific">Nonlabens ulvanivorans</name>
    <name type="common">Persicivirga ulvanivorans</name>
    <dbReference type="NCBI Taxonomy" id="906888"/>
    <lineage>
        <taxon>Bacteria</taxon>
        <taxon>Pseudomonadati</taxon>
        <taxon>Bacteroidota</taxon>
        <taxon>Flavobacteriia</taxon>
        <taxon>Flavobacteriales</taxon>
        <taxon>Flavobacteriaceae</taxon>
        <taxon>Nonlabens</taxon>
    </lineage>
</organism>
<comment type="similarity">
    <text evidence="2">Belongs to the bacterial solute-binding protein SsuA/TauA family.</text>
</comment>
<dbReference type="SUPFAM" id="SSF53850">
    <property type="entry name" value="Periplasmic binding protein-like II"/>
    <property type="match status" value="1"/>
</dbReference>
<dbReference type="Proteomes" id="UP000028980">
    <property type="component" value="Unassembled WGS sequence"/>
</dbReference>
<proteinExistence type="inferred from homology"/>
<evidence type="ECO:0000256" key="1">
    <source>
        <dbReference type="ARBA" id="ARBA00004418"/>
    </source>
</evidence>
<dbReference type="PANTHER" id="PTHR30024:SF47">
    <property type="entry name" value="TAURINE-BINDING PERIPLASMIC PROTEIN"/>
    <property type="match status" value="1"/>
</dbReference>
<dbReference type="GO" id="GO:0042597">
    <property type="term" value="C:periplasmic space"/>
    <property type="evidence" value="ECO:0007669"/>
    <property type="project" value="UniProtKB-SubCell"/>
</dbReference>
<dbReference type="AlphaFoldDB" id="A0A081DEG4"/>
<sequence length="95" mass="10656">MTTIKIGGVPEHFNLPWHFAIEDGAFEKEGIDLQWQDVPEGTGRMSKLLRTQELDVACILTDGIVKDIIAGNPTRILQVYVASPLLWGRSCTRNY</sequence>
<comment type="caution">
    <text evidence="4">The sequence shown here is derived from an EMBL/GenBank/DDBJ whole genome shotgun (WGS) entry which is preliminary data.</text>
</comment>
<evidence type="ECO:0000313" key="4">
    <source>
        <dbReference type="EMBL" id="GAK77310.1"/>
    </source>
</evidence>
<comment type="subcellular location">
    <subcellularLocation>
        <location evidence="1">Periplasm</location>
    </subcellularLocation>
</comment>
<protein>
    <submittedName>
        <fullName evidence="4">Uncharacterized protein</fullName>
    </submittedName>
</protein>